<dbReference type="Proteomes" id="UP000006911">
    <property type="component" value="Unassembled WGS sequence"/>
</dbReference>
<reference evidence="1 2" key="1">
    <citation type="journal article" date="2010" name="Nature">
        <title>Perigord black truffle genome uncovers evolutionary origins and mechanisms of symbiosis.</title>
        <authorList>
            <person name="Martin F."/>
            <person name="Kohler A."/>
            <person name="Murat C."/>
            <person name="Balestrini R."/>
            <person name="Coutinho P.M."/>
            <person name="Jaillon O."/>
            <person name="Montanini B."/>
            <person name="Morin E."/>
            <person name="Noel B."/>
            <person name="Percudani R."/>
            <person name="Porcel B."/>
            <person name="Rubini A."/>
            <person name="Amicucci A."/>
            <person name="Amselem J."/>
            <person name="Anthouard V."/>
            <person name="Arcioni S."/>
            <person name="Artiguenave F."/>
            <person name="Aury J.M."/>
            <person name="Ballario P."/>
            <person name="Bolchi A."/>
            <person name="Brenna A."/>
            <person name="Brun A."/>
            <person name="Buee M."/>
            <person name="Cantarel B."/>
            <person name="Chevalier G."/>
            <person name="Couloux A."/>
            <person name="Da Silva C."/>
            <person name="Denoeud F."/>
            <person name="Duplessis S."/>
            <person name="Ghignone S."/>
            <person name="Hilselberger B."/>
            <person name="Iotti M."/>
            <person name="Marcais B."/>
            <person name="Mello A."/>
            <person name="Miranda M."/>
            <person name="Pacioni G."/>
            <person name="Quesneville H."/>
            <person name="Riccioni C."/>
            <person name="Ruotolo R."/>
            <person name="Splivallo R."/>
            <person name="Stocchi V."/>
            <person name="Tisserant E."/>
            <person name="Viscomi A.R."/>
            <person name="Zambonelli A."/>
            <person name="Zampieri E."/>
            <person name="Henrissat B."/>
            <person name="Lebrun M.H."/>
            <person name="Paolocci F."/>
            <person name="Bonfante P."/>
            <person name="Ottonello S."/>
            <person name="Wincker P."/>
        </authorList>
    </citation>
    <scope>NUCLEOTIDE SEQUENCE [LARGE SCALE GENOMIC DNA]</scope>
    <source>
        <strain evidence="1 2">Mel28</strain>
    </source>
</reference>
<proteinExistence type="predicted"/>
<dbReference type="KEGG" id="tml:GSTUM_00011754001"/>
<protein>
    <submittedName>
        <fullName evidence="1">(Perigord truffle) hypothetical protein</fullName>
    </submittedName>
</protein>
<dbReference type="GeneID" id="9186593"/>
<dbReference type="InParanoid" id="D5GP88"/>
<evidence type="ECO:0000313" key="1">
    <source>
        <dbReference type="EMBL" id="CAZ86353.1"/>
    </source>
</evidence>
<accession>D5GP88</accession>
<sequence>MDASLPLVTSPEGGGGSASTLYTMSTALYIGLMLEKWYLGVRSAWYGASLLQRFCRNSCRCPNPLALSGGGVSF</sequence>
<dbReference type="HOGENOM" id="CLU_2689601_0_0_1"/>
<keyword evidence="2" id="KW-1185">Reference proteome</keyword>
<gene>
    <name evidence="1" type="ORF">GSTUM_00011754001</name>
</gene>
<organism evidence="1 2">
    <name type="scientific">Tuber melanosporum (strain Mel28)</name>
    <name type="common">Perigord black truffle</name>
    <dbReference type="NCBI Taxonomy" id="656061"/>
    <lineage>
        <taxon>Eukaryota</taxon>
        <taxon>Fungi</taxon>
        <taxon>Dikarya</taxon>
        <taxon>Ascomycota</taxon>
        <taxon>Pezizomycotina</taxon>
        <taxon>Pezizomycetes</taxon>
        <taxon>Pezizales</taxon>
        <taxon>Tuberaceae</taxon>
        <taxon>Tuber</taxon>
    </lineage>
</organism>
<dbReference type="EMBL" id="FN430373">
    <property type="protein sequence ID" value="CAZ86353.1"/>
    <property type="molecule type" value="Genomic_DNA"/>
</dbReference>
<evidence type="ECO:0000313" key="2">
    <source>
        <dbReference type="Proteomes" id="UP000006911"/>
    </source>
</evidence>
<name>D5GP88_TUBMM</name>
<dbReference type="RefSeq" id="XP_002842162.1">
    <property type="nucleotide sequence ID" value="XM_002842116.1"/>
</dbReference>
<dbReference type="AlphaFoldDB" id="D5GP88"/>